<sequence length="186" mass="19215">MTGIARPDGNVAEIARMGVARPDGTVAEVREAWVYDGGQWKKVWASFMPTGIDKSGNFTLPNTGVYHPLVGWVKRAGYPDGEIYQNAGILVPEGASVTVAGAVTFGGAGTLSGGTMRARVMINGLSELLNAPSPASSAVIPFGPTGWINTTGADAILTVEAYTTSTLSNRNVVQGGSGTFLTVTPL</sequence>
<evidence type="ECO:0000313" key="2">
    <source>
        <dbReference type="Proteomes" id="UP000593818"/>
    </source>
</evidence>
<proteinExistence type="predicted"/>
<dbReference type="EMBL" id="CP063450">
    <property type="protein sequence ID" value="QOV99493.1"/>
    <property type="molecule type" value="Genomic_DNA"/>
</dbReference>
<keyword evidence="2" id="KW-1185">Reference proteome</keyword>
<accession>A0A7M2XQ18</accession>
<name>A0A7M2XQ18_9NOCA</name>
<organism evidence="1 2">
    <name type="scientific">Rhodococcus pyridinivorans</name>
    <dbReference type="NCBI Taxonomy" id="103816"/>
    <lineage>
        <taxon>Bacteria</taxon>
        <taxon>Bacillati</taxon>
        <taxon>Actinomycetota</taxon>
        <taxon>Actinomycetes</taxon>
        <taxon>Mycobacteriales</taxon>
        <taxon>Nocardiaceae</taxon>
        <taxon>Rhodococcus</taxon>
    </lineage>
</organism>
<evidence type="ECO:0000313" key="1">
    <source>
        <dbReference type="EMBL" id="QOV99493.1"/>
    </source>
</evidence>
<dbReference type="AlphaFoldDB" id="A0A7M2XQ18"/>
<dbReference type="Proteomes" id="UP000593818">
    <property type="component" value="Chromosome"/>
</dbReference>
<dbReference type="RefSeq" id="WP_193903110.1">
    <property type="nucleotide sequence ID" value="NZ_CP063450.1"/>
</dbReference>
<reference evidence="1 2" key="1">
    <citation type="submission" date="2020-10" db="EMBL/GenBank/DDBJ databases">
        <title>Whole genome sequence of oil-degrading bacteria Rhodococcus pyridinivorans strain 5Ap.</title>
        <authorList>
            <person name="Akhremchuk A.E."/>
            <person name="Valentovich L.N."/>
            <person name="Charniauskaya M.I."/>
            <person name="Bukliarevich H.A."/>
            <person name="Titok M.A."/>
        </authorList>
    </citation>
    <scope>NUCLEOTIDE SEQUENCE [LARGE SCALE GENOMIC DNA]</scope>
    <source>
        <strain evidence="1 2">5Ap</strain>
    </source>
</reference>
<gene>
    <name evidence="1" type="ORF">INP59_03565</name>
</gene>
<protein>
    <submittedName>
        <fullName evidence="1">Uncharacterized protein</fullName>
    </submittedName>
</protein>